<sequence>MTSTVTTTSGTTAADLNSQLAQAAQSIIDGATGSTLDINSLVQAMVTSKTSAQASAIATQQSSDNTELSAIGKIQSALSSLDDALSGFLDGTALSQVKASLNGTGITASTTTGAVTGSYSVSVSQLATASSAQSIALPSTSTLNAGTMTLQVGSSSMNVSVTSGESLSAIATAINNSAGNPGVSATVVNATDGQHLLLTSKQTGQANTITLTSNVTATDSSGNSTALFSQGVVAGQDAQLSINGLQVTSASNTVTNALTGVTLDISGVNGATPSTPVTQTLTLVNDTSASTTAINNFVSAYNNYVTTAASLSSYNQSTSTAGPLLGDSMTNGITNGLASLISSGITSGGKTYSLSSIGLNLQPDGTISVDDDTLQNALSTNSSALTAVFNPLNGIGAKLDLFMTPYTQASGMIDQRTSTLNADLSDLQDQSTQLTDYQNALTAQYNAQFTALNNLMTQMQNNTQYLTQLFGGKDSAGTLASNK</sequence>
<protein>
    <recommendedName>
        <fullName evidence="5">Flagellar hook-associated protein 2</fullName>
        <shortName evidence="5">HAP2</shortName>
    </recommendedName>
    <alternativeName>
        <fullName evidence="5">Flagellar cap protein</fullName>
    </alternativeName>
</protein>
<dbReference type="PANTHER" id="PTHR30288">
    <property type="entry name" value="FLAGELLAR CAP/ASSEMBLY PROTEIN FLID"/>
    <property type="match status" value="1"/>
</dbReference>
<feature type="domain" description="Flagellar hook-associated protein 2 C-terminal" evidence="7">
    <location>
        <begin position="235"/>
        <end position="461"/>
    </location>
</feature>
<accession>A0A1H7SP70</accession>
<dbReference type="PANTHER" id="PTHR30288:SF0">
    <property type="entry name" value="FLAGELLAR HOOK-ASSOCIATED PROTEIN 2"/>
    <property type="match status" value="1"/>
</dbReference>
<evidence type="ECO:0000256" key="2">
    <source>
        <dbReference type="ARBA" id="ARBA00011255"/>
    </source>
</evidence>
<keyword evidence="8" id="KW-0966">Cell projection</keyword>
<keyword evidence="5" id="KW-0964">Secreted</keyword>
<keyword evidence="3" id="KW-0175">Coiled coil</keyword>
<comment type="similarity">
    <text evidence="1 5">Belongs to the FliD family.</text>
</comment>
<dbReference type="InterPro" id="IPR010810">
    <property type="entry name" value="Flagellin_hook_IN_motif"/>
</dbReference>
<dbReference type="STRING" id="416943.SAMN05445871_0333"/>
<dbReference type="InterPro" id="IPR040026">
    <property type="entry name" value="FliD"/>
</dbReference>
<dbReference type="Pfam" id="PF02465">
    <property type="entry name" value="FliD_N"/>
    <property type="match status" value="1"/>
</dbReference>
<evidence type="ECO:0000313" key="9">
    <source>
        <dbReference type="Proteomes" id="UP000199120"/>
    </source>
</evidence>
<dbReference type="Pfam" id="PF07196">
    <property type="entry name" value="Flagellin_IN"/>
    <property type="match status" value="1"/>
</dbReference>
<evidence type="ECO:0000256" key="1">
    <source>
        <dbReference type="ARBA" id="ARBA00009764"/>
    </source>
</evidence>
<dbReference type="AlphaFoldDB" id="A0A1H7SP70"/>
<dbReference type="GO" id="GO:0005576">
    <property type="term" value="C:extracellular region"/>
    <property type="evidence" value="ECO:0007669"/>
    <property type="project" value="UniProtKB-SubCell"/>
</dbReference>
<dbReference type="Pfam" id="PF07195">
    <property type="entry name" value="FliD_C"/>
    <property type="match status" value="1"/>
</dbReference>
<dbReference type="OrthoDB" id="9034667at2"/>
<keyword evidence="9" id="KW-1185">Reference proteome</keyword>
<dbReference type="Proteomes" id="UP000199120">
    <property type="component" value="Unassembled WGS sequence"/>
</dbReference>
<organism evidence="8 9">
    <name type="scientific">Paraburkholderia caballeronis</name>
    <dbReference type="NCBI Taxonomy" id="416943"/>
    <lineage>
        <taxon>Bacteria</taxon>
        <taxon>Pseudomonadati</taxon>
        <taxon>Pseudomonadota</taxon>
        <taxon>Betaproteobacteria</taxon>
        <taxon>Burkholderiales</taxon>
        <taxon>Burkholderiaceae</taxon>
        <taxon>Paraburkholderia</taxon>
    </lineage>
</organism>
<evidence type="ECO:0000313" key="8">
    <source>
        <dbReference type="EMBL" id="SEL74268.1"/>
    </source>
</evidence>
<dbReference type="GO" id="GO:0009424">
    <property type="term" value="C:bacterial-type flagellum hook"/>
    <property type="evidence" value="ECO:0007669"/>
    <property type="project" value="UniProtKB-UniRule"/>
</dbReference>
<dbReference type="EMBL" id="FOAJ01000012">
    <property type="protein sequence ID" value="SEL74268.1"/>
    <property type="molecule type" value="Genomic_DNA"/>
</dbReference>
<comment type="subunit">
    <text evidence="2 5">Homopentamer.</text>
</comment>
<evidence type="ECO:0000256" key="5">
    <source>
        <dbReference type="RuleBase" id="RU362066"/>
    </source>
</evidence>
<dbReference type="InterPro" id="IPR003481">
    <property type="entry name" value="FliD_N"/>
</dbReference>
<comment type="function">
    <text evidence="5">Required for morphogenesis and for the elongation of the flagellar filament by facilitating polymerization of the flagellin monomers at the tip of growing filament. Forms a capping structure, which prevents flagellin subunits (transported through the central channel of the flagellum) from leaking out without polymerization at the distal end.</text>
</comment>
<keyword evidence="8" id="KW-0969">Cilium</keyword>
<dbReference type="GO" id="GO:0007155">
    <property type="term" value="P:cell adhesion"/>
    <property type="evidence" value="ECO:0007669"/>
    <property type="project" value="InterPro"/>
</dbReference>
<proteinExistence type="inferred from homology"/>
<evidence type="ECO:0000256" key="4">
    <source>
        <dbReference type="ARBA" id="ARBA00023143"/>
    </source>
</evidence>
<gene>
    <name evidence="8" type="ORF">SAMN05192542_112148</name>
</gene>
<keyword evidence="4 5" id="KW-0975">Bacterial flagellum</keyword>
<reference evidence="9" key="1">
    <citation type="submission" date="2016-10" db="EMBL/GenBank/DDBJ databases">
        <authorList>
            <person name="Varghese N."/>
            <person name="Submissions S."/>
        </authorList>
    </citation>
    <scope>NUCLEOTIDE SEQUENCE [LARGE SCALE GENOMIC DNA]</scope>
    <source>
        <strain evidence="9">LMG 26416</strain>
    </source>
</reference>
<feature type="domain" description="Flagellar hook-associated protein 2 N-terminal" evidence="6">
    <location>
        <begin position="34"/>
        <end position="129"/>
    </location>
</feature>
<name>A0A1H7SP70_9BURK</name>
<keyword evidence="8" id="KW-0282">Flagellum</keyword>
<dbReference type="GO" id="GO:0071973">
    <property type="term" value="P:bacterial-type flagellum-dependent cell motility"/>
    <property type="evidence" value="ECO:0007669"/>
    <property type="project" value="TreeGrafter"/>
</dbReference>
<evidence type="ECO:0000256" key="3">
    <source>
        <dbReference type="ARBA" id="ARBA00023054"/>
    </source>
</evidence>
<evidence type="ECO:0000259" key="7">
    <source>
        <dbReference type="Pfam" id="PF07195"/>
    </source>
</evidence>
<dbReference type="RefSeq" id="WP_090541657.1">
    <property type="nucleotide sequence ID" value="NZ_FNSR01000001.1"/>
</dbReference>
<dbReference type="InterPro" id="IPR010809">
    <property type="entry name" value="FliD_C"/>
</dbReference>
<comment type="subcellular location">
    <subcellularLocation>
        <location evidence="5">Secreted</location>
    </subcellularLocation>
    <subcellularLocation>
        <location evidence="5">Bacterial flagellum</location>
    </subcellularLocation>
</comment>
<dbReference type="GO" id="GO:0009421">
    <property type="term" value="C:bacterial-type flagellum filament cap"/>
    <property type="evidence" value="ECO:0007669"/>
    <property type="project" value="InterPro"/>
</dbReference>
<evidence type="ECO:0000259" key="6">
    <source>
        <dbReference type="Pfam" id="PF02465"/>
    </source>
</evidence>